<dbReference type="Proteomes" id="UP001597151">
    <property type="component" value="Unassembled WGS sequence"/>
</dbReference>
<feature type="domain" description="Mce/MlaD" evidence="9">
    <location>
        <begin position="176"/>
        <end position="235"/>
    </location>
</feature>
<organism evidence="10 11">
    <name type="scientific">Seohaeicola saemankumensis</name>
    <dbReference type="NCBI Taxonomy" id="481181"/>
    <lineage>
        <taxon>Bacteria</taxon>
        <taxon>Pseudomonadati</taxon>
        <taxon>Pseudomonadota</taxon>
        <taxon>Alphaproteobacteria</taxon>
        <taxon>Rhodobacterales</taxon>
        <taxon>Roseobacteraceae</taxon>
        <taxon>Seohaeicola</taxon>
    </lineage>
</organism>
<feature type="domain" description="Mce/MlaD" evidence="9">
    <location>
        <begin position="60"/>
        <end position="147"/>
    </location>
</feature>
<feature type="domain" description="Mce/MlaD" evidence="9">
    <location>
        <begin position="307"/>
        <end position="406"/>
    </location>
</feature>
<dbReference type="PANTHER" id="PTHR30462">
    <property type="entry name" value="INTERMEMBRANE TRANSPORT PROTEIN PQIB-RELATED"/>
    <property type="match status" value="1"/>
</dbReference>
<sequence>MSTDNTTPTSGQTPGQTPGQMRIDPPKRSFWRNLSLIWLVPILALVVSLGIAWQTYAARGVSIEISFLNASGVRPGETTIRYRDVVIGTVEEVRFTPDLARVLVTASVDREVADTLPDDAQFWVVQPEVSARGITGLSTVLSGVYIETSFTPVADVEARVFTGMDSAPLIREGQKGTRITLRTRDANRISAGAPILFHGIEVGHIETPRLILSSDSVVFDAFIMAPHDRRLTTATRFWDTSGFTVSLGTGGLSLDVGNLAALVTGGIAFDTIFSGGAPLNPGYIFDLFPDETAARQSLFTGVGANAVEMVIEFDGSVNGLAVGSPVRFRGLRVGEVRAIGAVLVDRGSPRGVRLRTTIALDPQALGLPAEAGPEATVAFLREAVDQGLRAQLATSSLFTASLVIELAELPDATPATLEQREDGMIVLPSVKSELPDFTATAEGVLERINALPVEDLMNQAITLMASIEAVVSSDGTRQAPDAALALIEDIRALVGGEDTQALPGELRGGLAEVRGMVEELRLRGAIDKLVTVLESADTIAANTATASGEIPALVADIRGLVARASGVEIETLAAAATRLVESTDRLIGSDEMRALPPALASALAEVSQVLAALREGEAVENVNRTLASTRSAAESVAQAMQSLPELSQRLERLVAQADGLIAAYGARSDFNTEAMQVMREFRDTARAVTQLARAIERNPNSLLIGR</sequence>
<proteinExistence type="predicted"/>
<evidence type="ECO:0000256" key="5">
    <source>
        <dbReference type="ARBA" id="ARBA00022989"/>
    </source>
</evidence>
<evidence type="ECO:0000256" key="6">
    <source>
        <dbReference type="ARBA" id="ARBA00023136"/>
    </source>
</evidence>
<evidence type="ECO:0000256" key="8">
    <source>
        <dbReference type="SAM" id="Phobius"/>
    </source>
</evidence>
<protein>
    <submittedName>
        <fullName evidence="10">MlaD family protein</fullName>
    </submittedName>
</protein>
<keyword evidence="6 8" id="KW-0472">Membrane</keyword>
<dbReference type="InterPro" id="IPR003399">
    <property type="entry name" value="Mce/MlaD"/>
</dbReference>
<evidence type="ECO:0000313" key="11">
    <source>
        <dbReference type="Proteomes" id="UP001597151"/>
    </source>
</evidence>
<keyword evidence="3" id="KW-0997">Cell inner membrane</keyword>
<accession>A0ABW3T7W6</accession>
<dbReference type="RefSeq" id="WP_380788094.1">
    <property type="nucleotide sequence ID" value="NZ_JBHTKR010000001.1"/>
</dbReference>
<evidence type="ECO:0000259" key="9">
    <source>
        <dbReference type="Pfam" id="PF02470"/>
    </source>
</evidence>
<evidence type="ECO:0000256" key="1">
    <source>
        <dbReference type="ARBA" id="ARBA00004533"/>
    </source>
</evidence>
<reference evidence="11" key="1">
    <citation type="journal article" date="2019" name="Int. J. Syst. Evol. Microbiol.">
        <title>The Global Catalogue of Microorganisms (GCM) 10K type strain sequencing project: providing services to taxonomists for standard genome sequencing and annotation.</title>
        <authorList>
            <consortium name="The Broad Institute Genomics Platform"/>
            <consortium name="The Broad Institute Genome Sequencing Center for Infectious Disease"/>
            <person name="Wu L."/>
            <person name="Ma J."/>
        </authorList>
    </citation>
    <scope>NUCLEOTIDE SEQUENCE [LARGE SCALE GENOMIC DNA]</scope>
    <source>
        <strain evidence="11">CCUG 55328</strain>
    </source>
</reference>
<evidence type="ECO:0000256" key="2">
    <source>
        <dbReference type="ARBA" id="ARBA00022475"/>
    </source>
</evidence>
<dbReference type="EMBL" id="JBHTKR010000001">
    <property type="protein sequence ID" value="MFD1193128.1"/>
    <property type="molecule type" value="Genomic_DNA"/>
</dbReference>
<feature type="region of interest" description="Disordered" evidence="7">
    <location>
        <begin position="1"/>
        <end position="24"/>
    </location>
</feature>
<keyword evidence="4 8" id="KW-0812">Transmembrane</keyword>
<name>A0ABW3T7W6_9RHOB</name>
<keyword evidence="11" id="KW-1185">Reference proteome</keyword>
<feature type="compositionally biased region" description="Low complexity" evidence="7">
    <location>
        <begin position="1"/>
        <end position="20"/>
    </location>
</feature>
<dbReference type="PANTHER" id="PTHR30462:SF2">
    <property type="entry name" value="INTERMEMBRANE TRANSPORT PROTEIN PQIB"/>
    <property type="match status" value="1"/>
</dbReference>
<evidence type="ECO:0000313" key="10">
    <source>
        <dbReference type="EMBL" id="MFD1193128.1"/>
    </source>
</evidence>
<dbReference type="Pfam" id="PF02470">
    <property type="entry name" value="MlaD"/>
    <property type="match status" value="3"/>
</dbReference>
<comment type="caution">
    <text evidence="10">The sequence shown here is derived from an EMBL/GenBank/DDBJ whole genome shotgun (WGS) entry which is preliminary data.</text>
</comment>
<dbReference type="InterPro" id="IPR051800">
    <property type="entry name" value="PqiA-PqiB_transport"/>
</dbReference>
<comment type="subcellular location">
    <subcellularLocation>
        <location evidence="1">Cell inner membrane</location>
    </subcellularLocation>
</comment>
<evidence type="ECO:0000256" key="7">
    <source>
        <dbReference type="SAM" id="MobiDB-lite"/>
    </source>
</evidence>
<keyword evidence="5 8" id="KW-1133">Transmembrane helix</keyword>
<gene>
    <name evidence="10" type="ORF">ACFQ3C_00415</name>
</gene>
<feature type="transmembrane region" description="Helical" evidence="8">
    <location>
        <begin position="30"/>
        <end position="53"/>
    </location>
</feature>
<keyword evidence="2" id="KW-1003">Cell membrane</keyword>
<evidence type="ECO:0000256" key="3">
    <source>
        <dbReference type="ARBA" id="ARBA00022519"/>
    </source>
</evidence>
<evidence type="ECO:0000256" key="4">
    <source>
        <dbReference type="ARBA" id="ARBA00022692"/>
    </source>
</evidence>